<dbReference type="PANTHER" id="PTHR31087:SF25">
    <property type="entry name" value="TRANSLATION INITIATION FACTOR 2B FAMILY PROTEIN, PUTATIVE, EXPRESSED-RELATED"/>
    <property type="match status" value="1"/>
</dbReference>
<comment type="caution">
    <text evidence="3">The sequence shown here is derived from an EMBL/GenBank/DDBJ whole genome shotgun (WGS) entry which is preliminary data.</text>
</comment>
<dbReference type="PANTHER" id="PTHR31087">
    <property type="match status" value="1"/>
</dbReference>
<keyword evidence="4" id="KW-1185">Reference proteome</keyword>
<dbReference type="InterPro" id="IPR007612">
    <property type="entry name" value="LOR"/>
</dbReference>
<accession>A0A6G1BHL6</accession>
<evidence type="ECO:0000256" key="1">
    <source>
        <dbReference type="ARBA" id="ARBA00005437"/>
    </source>
</evidence>
<proteinExistence type="inferred from homology"/>
<name>A0A6G1BHL6_9ORYZ</name>
<evidence type="ECO:0000313" key="4">
    <source>
        <dbReference type="Proteomes" id="UP000479710"/>
    </source>
</evidence>
<dbReference type="AlphaFoldDB" id="A0A6G1BHL6"/>
<dbReference type="Proteomes" id="UP000479710">
    <property type="component" value="Unassembled WGS sequence"/>
</dbReference>
<sequence length="252" mass="27430">MVILQLPSVKLWRAMVRVHSSCSSASPSPPLLAPSEKLEEEGAPPQQPTAAASTRRHWSEQREVFTIWMKSLVLNGSGCTVYDSGGRIVYRVDNYSSCRATDVCLMDLAGNVVIQIIKKTRLGLIGRWDGYRWGAGEQQQEAAAAAARPWFKVVSKAWRGGGGPRCEFRSGADGRAVRYRMDGARRLREARAAIRIVDGATGAVVAEVKRKTTAAGVALGDDVLTLLVEPNVDHSLILALLLVHDGLINPRM</sequence>
<organism evidence="3 4">
    <name type="scientific">Oryza meyeriana var. granulata</name>
    <dbReference type="NCBI Taxonomy" id="110450"/>
    <lineage>
        <taxon>Eukaryota</taxon>
        <taxon>Viridiplantae</taxon>
        <taxon>Streptophyta</taxon>
        <taxon>Embryophyta</taxon>
        <taxon>Tracheophyta</taxon>
        <taxon>Spermatophyta</taxon>
        <taxon>Magnoliopsida</taxon>
        <taxon>Liliopsida</taxon>
        <taxon>Poales</taxon>
        <taxon>Poaceae</taxon>
        <taxon>BOP clade</taxon>
        <taxon>Oryzoideae</taxon>
        <taxon>Oryzeae</taxon>
        <taxon>Oryzinae</taxon>
        <taxon>Oryza</taxon>
        <taxon>Oryza meyeriana</taxon>
    </lineage>
</organism>
<evidence type="ECO:0000256" key="2">
    <source>
        <dbReference type="SAM" id="MobiDB-lite"/>
    </source>
</evidence>
<dbReference type="InterPro" id="IPR038595">
    <property type="entry name" value="LOR_sf"/>
</dbReference>
<dbReference type="Pfam" id="PF04525">
    <property type="entry name" value="LOR"/>
    <property type="match status" value="1"/>
</dbReference>
<comment type="similarity">
    <text evidence="1">Belongs to the LOR family.</text>
</comment>
<gene>
    <name evidence="3" type="ORF">E2562_004043</name>
</gene>
<dbReference type="EMBL" id="SPHZ02000012">
    <property type="protein sequence ID" value="KAF0887825.1"/>
    <property type="molecule type" value="Genomic_DNA"/>
</dbReference>
<evidence type="ECO:0008006" key="5">
    <source>
        <dbReference type="Google" id="ProtNLM"/>
    </source>
</evidence>
<evidence type="ECO:0000313" key="3">
    <source>
        <dbReference type="EMBL" id="KAF0887825.1"/>
    </source>
</evidence>
<dbReference type="OrthoDB" id="652749at2759"/>
<feature type="region of interest" description="Disordered" evidence="2">
    <location>
        <begin position="21"/>
        <end position="56"/>
    </location>
</feature>
<dbReference type="InterPro" id="IPR025659">
    <property type="entry name" value="Tubby-like_C"/>
</dbReference>
<dbReference type="SUPFAM" id="SSF54518">
    <property type="entry name" value="Tubby C-terminal domain-like"/>
    <property type="match status" value="1"/>
</dbReference>
<dbReference type="Gene3D" id="2.40.160.200">
    <property type="entry name" value="LURP1-related"/>
    <property type="match status" value="1"/>
</dbReference>
<protein>
    <recommendedName>
        <fullName evidence="5">Protein LURP-one-related 11</fullName>
    </recommendedName>
</protein>
<reference evidence="3 4" key="1">
    <citation type="submission" date="2019-11" db="EMBL/GenBank/DDBJ databases">
        <title>Whole genome sequence of Oryza granulata.</title>
        <authorList>
            <person name="Li W."/>
        </authorList>
    </citation>
    <scope>NUCLEOTIDE SEQUENCE [LARGE SCALE GENOMIC DNA]</scope>
    <source>
        <strain evidence="4">cv. Menghai</strain>
        <tissue evidence="3">Leaf</tissue>
    </source>
</reference>